<accession>A0A2M7W0N8</accession>
<gene>
    <name evidence="4" type="ORF">COX68_00925</name>
</gene>
<dbReference type="AlphaFoldDB" id="A0A2M7W0N8"/>
<name>A0A2M7W0N8_9BACT</name>
<dbReference type="Gene3D" id="3.40.50.1010">
    <property type="entry name" value="5'-nuclease"/>
    <property type="match status" value="1"/>
</dbReference>
<dbReference type="Pfam" id="PF02562">
    <property type="entry name" value="PhoH"/>
    <property type="match status" value="1"/>
</dbReference>
<keyword evidence="2" id="KW-0067">ATP-binding</keyword>
<protein>
    <recommendedName>
        <fullName evidence="3">PIN domain-containing protein</fullName>
    </recommendedName>
</protein>
<dbReference type="Gene3D" id="3.40.50.300">
    <property type="entry name" value="P-loop containing nucleotide triphosphate hydrolases"/>
    <property type="match status" value="1"/>
</dbReference>
<evidence type="ECO:0000259" key="3">
    <source>
        <dbReference type="SMART" id="SM00670"/>
    </source>
</evidence>
<sequence>MEKNESSDPLQKGNIIVTDTNPLLDDPEIIDSMRTGINANNLLVIPWTVMLELDKNKSTPGIGHEAREAVRRIRKAQKELKPNIIIEDNLYFTSSSLSKEESDHRIIATVAYISKQTRKGDKRGNYFGYQKIKFLTNDEILQSLSEHVFRADSRVSVEPLLKNRVKEIKEKSFTKIKLGENDKAELVKGKIFLSLKVKSRLKENEIVLFTSDFDASGKPAALKNHFLGIRKGDKLKIVRPDIKIYNEIGALNNGKTNWPQVAAIDLLLDPSIRVVFLQGGAGTGKTLLALAAGLEAKKRGWCKKIVIIRLPVPVDSKYITGLLPGGIEQKLAPWLLPIMDSLAVLCPGKNKMPDKSYEESNFYLLQQHGIFIQPFDYVKGISYKDDFVIVDEAQDLNQRQTKQIITRAGADTKMVFVGDLDQISEDYRHINRHNSGLPYAISRLAGEPMVGVVKFDDVVRGPLAALAERKL</sequence>
<dbReference type="SMART" id="SM00670">
    <property type="entry name" value="PINc"/>
    <property type="match status" value="1"/>
</dbReference>
<dbReference type="Pfam" id="PF13638">
    <property type="entry name" value="PIN_4"/>
    <property type="match status" value="1"/>
</dbReference>
<dbReference type="InterPro" id="IPR003714">
    <property type="entry name" value="PhoH"/>
</dbReference>
<evidence type="ECO:0000313" key="4">
    <source>
        <dbReference type="EMBL" id="PJA10285.1"/>
    </source>
</evidence>
<reference evidence="5" key="1">
    <citation type="submission" date="2017-09" db="EMBL/GenBank/DDBJ databases">
        <title>Depth-based differentiation of microbial function through sediment-hosted aquifers and enrichment of novel symbionts in the deep terrestrial subsurface.</title>
        <authorList>
            <person name="Probst A.J."/>
            <person name="Ladd B."/>
            <person name="Jarett J.K."/>
            <person name="Geller-Mcgrath D.E."/>
            <person name="Sieber C.M.K."/>
            <person name="Emerson J.B."/>
            <person name="Anantharaman K."/>
            <person name="Thomas B.C."/>
            <person name="Malmstrom R."/>
            <person name="Stieglmeier M."/>
            <person name="Klingl A."/>
            <person name="Woyke T."/>
            <person name="Ryan C.M."/>
            <person name="Banfield J.F."/>
        </authorList>
    </citation>
    <scope>NUCLEOTIDE SEQUENCE [LARGE SCALE GENOMIC DNA]</scope>
</reference>
<dbReference type="Proteomes" id="UP000228743">
    <property type="component" value="Unassembled WGS sequence"/>
</dbReference>
<dbReference type="GO" id="GO:0005829">
    <property type="term" value="C:cytosol"/>
    <property type="evidence" value="ECO:0007669"/>
    <property type="project" value="TreeGrafter"/>
</dbReference>
<dbReference type="EMBL" id="PFPX01000019">
    <property type="protein sequence ID" value="PJA10285.1"/>
    <property type="molecule type" value="Genomic_DNA"/>
</dbReference>
<dbReference type="InterPro" id="IPR002716">
    <property type="entry name" value="PIN_dom"/>
</dbReference>
<keyword evidence="1" id="KW-0547">Nucleotide-binding</keyword>
<dbReference type="InterPro" id="IPR051451">
    <property type="entry name" value="PhoH2-like"/>
</dbReference>
<evidence type="ECO:0000313" key="5">
    <source>
        <dbReference type="Proteomes" id="UP000228743"/>
    </source>
</evidence>
<dbReference type="PANTHER" id="PTHR30473:SF2">
    <property type="entry name" value="PIN DOMAIN-CONTAINING PROTEIN"/>
    <property type="match status" value="1"/>
</dbReference>
<dbReference type="GO" id="GO:0005524">
    <property type="term" value="F:ATP binding"/>
    <property type="evidence" value="ECO:0007669"/>
    <property type="project" value="UniProtKB-KW"/>
</dbReference>
<evidence type="ECO:0000256" key="1">
    <source>
        <dbReference type="ARBA" id="ARBA00022741"/>
    </source>
</evidence>
<dbReference type="PANTHER" id="PTHR30473">
    <property type="entry name" value="PROTEIN PHOH"/>
    <property type="match status" value="1"/>
</dbReference>
<evidence type="ECO:0000256" key="2">
    <source>
        <dbReference type="ARBA" id="ARBA00022840"/>
    </source>
</evidence>
<dbReference type="SUPFAM" id="SSF52540">
    <property type="entry name" value="P-loop containing nucleoside triphosphate hydrolases"/>
    <property type="match status" value="1"/>
</dbReference>
<feature type="domain" description="PIN" evidence="3">
    <location>
        <begin position="14"/>
        <end position="143"/>
    </location>
</feature>
<proteinExistence type="predicted"/>
<organism evidence="4 5">
    <name type="scientific">Candidatus Falkowbacteria bacterium CG_4_10_14_0_2_um_filter_41_15</name>
    <dbReference type="NCBI Taxonomy" id="1974554"/>
    <lineage>
        <taxon>Bacteria</taxon>
        <taxon>Candidatus Falkowiibacteriota</taxon>
    </lineage>
</organism>
<dbReference type="InterPro" id="IPR027417">
    <property type="entry name" value="P-loop_NTPase"/>
</dbReference>
<comment type="caution">
    <text evidence="4">The sequence shown here is derived from an EMBL/GenBank/DDBJ whole genome shotgun (WGS) entry which is preliminary data.</text>
</comment>